<feature type="transmembrane region" description="Helical" evidence="2">
    <location>
        <begin position="34"/>
        <end position="50"/>
    </location>
</feature>
<feature type="compositionally biased region" description="Basic and acidic residues" evidence="1">
    <location>
        <begin position="167"/>
        <end position="176"/>
    </location>
</feature>
<comment type="caution">
    <text evidence="3">The sequence shown here is derived from an EMBL/GenBank/DDBJ whole genome shotgun (WGS) entry which is preliminary data.</text>
</comment>
<sequence>MSVGEVVRNALIAAFVAALIGGAARVLGLDGPHAIAVGCGVLALVLILLSQRSVVPSADLTPPDLEPPVGGRRDLEQLAWSMVEHRTHVRGIVLARVRAIAVHRLAPHGLDPRRPDDDAAIAALLGAAAWAPLRPDLDRPVSPRALDATLRALERLPPAPLGPARAIPEDRTTRAD</sequence>
<name>A0ABP8Z553_9MICO</name>
<keyword evidence="2" id="KW-0812">Transmembrane</keyword>
<accession>A0ABP8Z553</accession>
<reference evidence="4" key="1">
    <citation type="journal article" date="2019" name="Int. J. Syst. Evol. Microbiol.">
        <title>The Global Catalogue of Microorganisms (GCM) 10K type strain sequencing project: providing services to taxonomists for standard genome sequencing and annotation.</title>
        <authorList>
            <consortium name="The Broad Institute Genomics Platform"/>
            <consortium name="The Broad Institute Genome Sequencing Center for Infectious Disease"/>
            <person name="Wu L."/>
            <person name="Ma J."/>
        </authorList>
    </citation>
    <scope>NUCLEOTIDE SEQUENCE [LARGE SCALE GENOMIC DNA]</scope>
    <source>
        <strain evidence="4">JCM 19015</strain>
    </source>
</reference>
<evidence type="ECO:0000256" key="2">
    <source>
        <dbReference type="SAM" id="Phobius"/>
    </source>
</evidence>
<keyword evidence="2" id="KW-1133">Transmembrane helix</keyword>
<proteinExistence type="predicted"/>
<evidence type="ECO:0000256" key="1">
    <source>
        <dbReference type="SAM" id="MobiDB-lite"/>
    </source>
</evidence>
<dbReference type="EMBL" id="BAABLP010000003">
    <property type="protein sequence ID" value="GAA4746665.1"/>
    <property type="molecule type" value="Genomic_DNA"/>
</dbReference>
<evidence type="ECO:0000313" key="4">
    <source>
        <dbReference type="Proteomes" id="UP001500121"/>
    </source>
</evidence>
<protein>
    <recommendedName>
        <fullName evidence="5">DUF4129 domain-containing protein</fullName>
    </recommendedName>
</protein>
<organism evidence="3 4">
    <name type="scientific">Amnibacterium soli</name>
    <dbReference type="NCBI Taxonomy" id="1282736"/>
    <lineage>
        <taxon>Bacteria</taxon>
        <taxon>Bacillati</taxon>
        <taxon>Actinomycetota</taxon>
        <taxon>Actinomycetes</taxon>
        <taxon>Micrococcales</taxon>
        <taxon>Microbacteriaceae</taxon>
        <taxon>Amnibacterium</taxon>
    </lineage>
</organism>
<evidence type="ECO:0000313" key="3">
    <source>
        <dbReference type="EMBL" id="GAA4746665.1"/>
    </source>
</evidence>
<dbReference type="Proteomes" id="UP001500121">
    <property type="component" value="Unassembled WGS sequence"/>
</dbReference>
<dbReference type="RefSeq" id="WP_345480834.1">
    <property type="nucleotide sequence ID" value="NZ_BAABLP010000003.1"/>
</dbReference>
<keyword evidence="4" id="KW-1185">Reference proteome</keyword>
<feature type="region of interest" description="Disordered" evidence="1">
    <location>
        <begin position="157"/>
        <end position="176"/>
    </location>
</feature>
<gene>
    <name evidence="3" type="ORF">GCM10025783_18370</name>
</gene>
<keyword evidence="2" id="KW-0472">Membrane</keyword>
<evidence type="ECO:0008006" key="5">
    <source>
        <dbReference type="Google" id="ProtNLM"/>
    </source>
</evidence>